<organism evidence="2 3">
    <name type="scientific">Paenibacillus nuruki</name>
    <dbReference type="NCBI Taxonomy" id="1886670"/>
    <lineage>
        <taxon>Bacteria</taxon>
        <taxon>Bacillati</taxon>
        <taxon>Bacillota</taxon>
        <taxon>Bacilli</taxon>
        <taxon>Bacillales</taxon>
        <taxon>Paenibacillaceae</taxon>
        <taxon>Paenibacillus</taxon>
    </lineage>
</organism>
<dbReference type="Proteomes" id="UP000094578">
    <property type="component" value="Unassembled WGS sequence"/>
</dbReference>
<dbReference type="EMBL" id="MDER01000031">
    <property type="protein sequence ID" value="ODP29222.1"/>
    <property type="molecule type" value="Genomic_DNA"/>
</dbReference>
<accession>A0A1E3L5W5</accession>
<evidence type="ECO:0000313" key="2">
    <source>
        <dbReference type="EMBL" id="ODP29222.1"/>
    </source>
</evidence>
<gene>
    <name evidence="2" type="ORF">PTI45_01231</name>
</gene>
<keyword evidence="3" id="KW-1185">Reference proteome</keyword>
<sequence length="69" mass="8192">MSTHDKDQDKEKKNLVTERDNDDEFGLFKEDSFPDSAPDEIQKRVIDNELPHDNELPRHEKDKDKPEIE</sequence>
<dbReference type="STRING" id="1886670.PTI45_01231"/>
<name>A0A1E3L5W5_9BACL</name>
<proteinExistence type="predicted"/>
<comment type="caution">
    <text evidence="2">The sequence shown here is derived from an EMBL/GenBank/DDBJ whole genome shotgun (WGS) entry which is preliminary data.</text>
</comment>
<feature type="region of interest" description="Disordered" evidence="1">
    <location>
        <begin position="1"/>
        <end position="69"/>
    </location>
</feature>
<evidence type="ECO:0000256" key="1">
    <source>
        <dbReference type="SAM" id="MobiDB-lite"/>
    </source>
</evidence>
<feature type="compositionally biased region" description="Basic and acidic residues" evidence="1">
    <location>
        <begin position="1"/>
        <end position="19"/>
    </location>
</feature>
<evidence type="ECO:0000313" key="3">
    <source>
        <dbReference type="Proteomes" id="UP000094578"/>
    </source>
</evidence>
<reference evidence="2 3" key="1">
    <citation type="submission" date="2016-08" db="EMBL/GenBank/DDBJ databases">
        <title>Genome sequencing of Paenibacillus sp. TI45-13ar, isolated from Korean traditional nuruk.</title>
        <authorList>
            <person name="Kim S.-J."/>
        </authorList>
    </citation>
    <scope>NUCLEOTIDE SEQUENCE [LARGE SCALE GENOMIC DNA]</scope>
    <source>
        <strain evidence="2 3">TI45-13ar</strain>
    </source>
</reference>
<feature type="compositionally biased region" description="Basic and acidic residues" evidence="1">
    <location>
        <begin position="40"/>
        <end position="69"/>
    </location>
</feature>
<dbReference type="RefSeq" id="WP_069326673.1">
    <property type="nucleotide sequence ID" value="NZ_MDER01000031.1"/>
</dbReference>
<dbReference type="AlphaFoldDB" id="A0A1E3L5W5"/>
<protein>
    <submittedName>
        <fullName evidence="2">Uncharacterized protein</fullName>
    </submittedName>
</protein>